<dbReference type="AlphaFoldDB" id="A0A840Q7J2"/>
<name>A0A840Q7J2_9PSEU</name>
<feature type="compositionally biased region" description="Basic and acidic residues" evidence="1">
    <location>
        <begin position="204"/>
        <end position="215"/>
    </location>
</feature>
<comment type="caution">
    <text evidence="2">The sequence shown here is derived from an EMBL/GenBank/DDBJ whole genome shotgun (WGS) entry which is preliminary data.</text>
</comment>
<dbReference type="Proteomes" id="UP000584374">
    <property type="component" value="Unassembled WGS sequence"/>
</dbReference>
<sequence length="310" mass="34909">MSAWHVDPVELPDLARELYTADPAEFIPARDRHAAAAAERGDQDLAARLKKLRKPTAAAWAVNLLATREPRAMTRLLDLGEQLRAAQRELRGDDLRALAADRTRLLRELSGLAAKLAGQQGHPLTEPTRQQVERTLTAALSDPEAAQAVQAGTLAKPLEYSGFGLDELAVAAIRRTAARPKSQRKAEPRETQRSAAPGRAPGRSRREAGRREAQRSAELTGLREQLRHTDEQLGEAVDSLELAERDEREAEQRCEELRDSLEELRNELSRAERELREHRRQARTARQRQERAQRDRDALAERLRRAETPE</sequence>
<evidence type="ECO:0000313" key="2">
    <source>
        <dbReference type="EMBL" id="MBB5156416.1"/>
    </source>
</evidence>
<organism evidence="2 3">
    <name type="scientific">Saccharopolyspora phatthalungensis</name>
    <dbReference type="NCBI Taxonomy" id="664693"/>
    <lineage>
        <taxon>Bacteria</taxon>
        <taxon>Bacillati</taxon>
        <taxon>Actinomycetota</taxon>
        <taxon>Actinomycetes</taxon>
        <taxon>Pseudonocardiales</taxon>
        <taxon>Pseudonocardiaceae</taxon>
        <taxon>Saccharopolyspora</taxon>
    </lineage>
</organism>
<reference evidence="2 3" key="1">
    <citation type="submission" date="2020-08" db="EMBL/GenBank/DDBJ databases">
        <title>Sequencing the genomes of 1000 actinobacteria strains.</title>
        <authorList>
            <person name="Klenk H.-P."/>
        </authorList>
    </citation>
    <scope>NUCLEOTIDE SEQUENCE [LARGE SCALE GENOMIC DNA]</scope>
    <source>
        <strain evidence="2 3">DSM 45584</strain>
    </source>
</reference>
<protein>
    <submittedName>
        <fullName evidence="2">Uncharacterized protein</fullName>
    </submittedName>
</protein>
<evidence type="ECO:0000313" key="3">
    <source>
        <dbReference type="Proteomes" id="UP000584374"/>
    </source>
</evidence>
<dbReference type="RefSeq" id="WP_184727565.1">
    <property type="nucleotide sequence ID" value="NZ_JACHIW010000001.1"/>
</dbReference>
<feature type="region of interest" description="Disordered" evidence="1">
    <location>
        <begin position="271"/>
        <end position="310"/>
    </location>
</feature>
<gene>
    <name evidence="2" type="ORF">BJ970_003950</name>
</gene>
<evidence type="ECO:0000256" key="1">
    <source>
        <dbReference type="SAM" id="MobiDB-lite"/>
    </source>
</evidence>
<feature type="compositionally biased region" description="Basic and acidic residues" evidence="1">
    <location>
        <begin position="242"/>
        <end position="256"/>
    </location>
</feature>
<accession>A0A840Q7J2</accession>
<keyword evidence="3" id="KW-1185">Reference proteome</keyword>
<feature type="region of interest" description="Disordered" evidence="1">
    <location>
        <begin position="177"/>
        <end position="256"/>
    </location>
</feature>
<proteinExistence type="predicted"/>
<feature type="compositionally biased region" description="Basic and acidic residues" evidence="1">
    <location>
        <begin position="287"/>
        <end position="310"/>
    </location>
</feature>
<dbReference type="EMBL" id="JACHIW010000001">
    <property type="protein sequence ID" value="MBB5156416.1"/>
    <property type="molecule type" value="Genomic_DNA"/>
</dbReference>